<sequence length="71" mass="8320">MTQQRLLQFYYFDSKFWSKEDIGIDGLYDGSTASDLESYVNSQEAKAYLIWVNEVLVGERIWLELNPSNFS</sequence>
<keyword evidence="2" id="KW-1185">Reference proteome</keyword>
<reference evidence="1 2" key="2">
    <citation type="submission" date="2018-04" db="EMBL/GenBank/DDBJ databases">
        <title>Genomic sequence of a freshwater isolate of Shewanella morhuae.</title>
        <authorList>
            <person name="Castillo D.E."/>
            <person name="Gram L."/>
        </authorList>
    </citation>
    <scope>NUCLEOTIDE SEQUENCE [LARGE SCALE GENOMIC DNA]</scope>
    <source>
        <strain evidence="1 2">CW7</strain>
    </source>
</reference>
<dbReference type="Proteomes" id="UP000240506">
    <property type="component" value="Unassembled WGS sequence"/>
</dbReference>
<reference evidence="1 2" key="1">
    <citation type="submission" date="2018-03" db="EMBL/GenBank/DDBJ databases">
        <authorList>
            <person name="Dailey F.E."/>
        </authorList>
    </citation>
    <scope>NUCLEOTIDE SEQUENCE [LARGE SCALE GENOMIC DNA]</scope>
    <source>
        <strain evidence="1 2">CW7</strain>
    </source>
</reference>
<evidence type="ECO:0000313" key="2">
    <source>
        <dbReference type="Proteomes" id="UP000240506"/>
    </source>
</evidence>
<name>A0ABX5HTE5_9GAMM</name>
<dbReference type="EMBL" id="PYSG01000002">
    <property type="protein sequence ID" value="PTA50148.1"/>
    <property type="molecule type" value="Genomic_DNA"/>
</dbReference>
<evidence type="ECO:0000313" key="1">
    <source>
        <dbReference type="EMBL" id="PTA50148.1"/>
    </source>
</evidence>
<organism evidence="1 2">
    <name type="scientific">Shewanella morhuae</name>
    <dbReference type="NCBI Taxonomy" id="365591"/>
    <lineage>
        <taxon>Bacteria</taxon>
        <taxon>Pseudomonadati</taxon>
        <taxon>Pseudomonadota</taxon>
        <taxon>Gammaproteobacteria</taxon>
        <taxon>Alteromonadales</taxon>
        <taxon>Shewanellaceae</taxon>
        <taxon>Shewanella</taxon>
    </lineage>
</organism>
<proteinExistence type="predicted"/>
<gene>
    <name evidence="1" type="ORF">C9I43_06340</name>
</gene>
<comment type="caution">
    <text evidence="1">The sequence shown here is derived from an EMBL/GenBank/DDBJ whole genome shotgun (WGS) entry which is preliminary data.</text>
</comment>
<protein>
    <submittedName>
        <fullName evidence="1">Uncharacterized protein</fullName>
    </submittedName>
</protein>
<accession>A0ABX5HTE5</accession>